<dbReference type="PANTHER" id="PTHR12233">
    <property type="entry name" value="VACUOLAR PROTEIN SORTING 26 RELATED"/>
    <property type="match status" value="1"/>
</dbReference>
<evidence type="ECO:0000313" key="3">
    <source>
        <dbReference type="Proteomes" id="UP000179807"/>
    </source>
</evidence>
<proteinExistence type="inferred from homology"/>
<dbReference type="InterPro" id="IPR028934">
    <property type="entry name" value="Vps26-related"/>
</dbReference>
<dbReference type="GeneID" id="94838742"/>
<dbReference type="GO" id="GO:0006886">
    <property type="term" value="P:intracellular protein transport"/>
    <property type="evidence" value="ECO:0007669"/>
    <property type="project" value="InterPro"/>
</dbReference>
<comment type="similarity">
    <text evidence="1">Belongs to the VPS26 family.</text>
</comment>
<dbReference type="Proteomes" id="UP000179807">
    <property type="component" value="Unassembled WGS sequence"/>
</dbReference>
<organism evidence="2 3">
    <name type="scientific">Tritrichomonas foetus</name>
    <dbReference type="NCBI Taxonomy" id="1144522"/>
    <lineage>
        <taxon>Eukaryota</taxon>
        <taxon>Metamonada</taxon>
        <taxon>Parabasalia</taxon>
        <taxon>Tritrichomonadida</taxon>
        <taxon>Tritrichomonadidae</taxon>
        <taxon>Tritrichomonas</taxon>
    </lineage>
</organism>
<reference evidence="2" key="1">
    <citation type="submission" date="2016-10" db="EMBL/GenBank/DDBJ databases">
        <authorList>
            <person name="Benchimol M."/>
            <person name="Almeida L.G."/>
            <person name="Vasconcelos A.T."/>
            <person name="Perreira-Neves A."/>
            <person name="Rosa I.A."/>
            <person name="Tasca T."/>
            <person name="Bogo M.R."/>
            <person name="de Souza W."/>
        </authorList>
    </citation>
    <scope>NUCLEOTIDE SEQUENCE [LARGE SCALE GENOMIC DNA]</scope>
    <source>
        <strain evidence="2">K</strain>
    </source>
</reference>
<dbReference type="EMBL" id="MLAK01000711">
    <property type="protein sequence ID" value="OHT06911.1"/>
    <property type="molecule type" value="Genomic_DNA"/>
</dbReference>
<protein>
    <submittedName>
        <fullName evidence="2">Vacuolar protein sorting-associated protein 26A</fullName>
    </submittedName>
</protein>
<dbReference type="Gene3D" id="2.60.40.640">
    <property type="match status" value="2"/>
</dbReference>
<accession>A0A1J4K667</accession>
<dbReference type="InterPro" id="IPR014752">
    <property type="entry name" value="Arrestin-like_C"/>
</dbReference>
<dbReference type="OrthoDB" id="3821113at2759"/>
<dbReference type="RefSeq" id="XP_068360047.1">
    <property type="nucleotide sequence ID" value="XM_068504038.1"/>
</dbReference>
<dbReference type="Pfam" id="PF03643">
    <property type="entry name" value="Vps26"/>
    <property type="match status" value="1"/>
</dbReference>
<gene>
    <name evidence="2" type="ORF">TRFO_24943</name>
</gene>
<sequence length="292" mass="33182">MSSKGSPLKFQLVITPVQPQPCKGIIQTGEKFNLDLKIISNKGSFNHRGIEFEFATEFTPKSGKTLKYCSNTLRIAEAGTITGSQEFNLPQCEIPVNCQTYVGESFSLRHWVRITVKKLIGSVDYEKEIRSYNVMHPSKKFDPICVRVAVSDAIRIDLIISRRQFEVGDVITGAAHFLLINLKVKSFTITFMAQEYTEANGRTIKNKHKIGTWEISDGAPVKGEIIPFRLFLDPLKLDPSCANPQKGYSVTHLLRFTVLTMSDERYFKDLQIKLNKWPELPFVFTDTPQEQE</sequence>
<keyword evidence="3" id="KW-1185">Reference proteome</keyword>
<dbReference type="AlphaFoldDB" id="A0A1J4K667"/>
<evidence type="ECO:0000313" key="2">
    <source>
        <dbReference type="EMBL" id="OHT06911.1"/>
    </source>
</evidence>
<comment type="caution">
    <text evidence="2">The sequence shown here is derived from an EMBL/GenBank/DDBJ whole genome shotgun (WGS) entry which is preliminary data.</text>
</comment>
<name>A0A1J4K667_9EUKA</name>
<evidence type="ECO:0000256" key="1">
    <source>
        <dbReference type="ARBA" id="ARBA00009100"/>
    </source>
</evidence>
<dbReference type="VEuPathDB" id="TrichDB:TRFO_24943"/>